<proteinExistence type="inferred from homology"/>
<dbReference type="PANTHER" id="PTHR30313:SF2">
    <property type="entry name" value="DNA PRIMASE"/>
    <property type="match status" value="1"/>
</dbReference>
<dbReference type="SUPFAM" id="SSF56731">
    <property type="entry name" value="DNA primase core"/>
    <property type="match status" value="1"/>
</dbReference>
<evidence type="ECO:0000256" key="3">
    <source>
        <dbReference type="ARBA" id="ARBA00022679"/>
    </source>
</evidence>
<keyword evidence="3 12" id="KW-0808">Transferase</keyword>
<evidence type="ECO:0000256" key="6">
    <source>
        <dbReference type="ARBA" id="ARBA00022723"/>
    </source>
</evidence>
<keyword evidence="2 12" id="KW-0639">Primosome</keyword>
<dbReference type="SMART" id="SM00400">
    <property type="entry name" value="ZnF_CHCC"/>
    <property type="match status" value="1"/>
</dbReference>
<evidence type="ECO:0000256" key="13">
    <source>
        <dbReference type="PIRNR" id="PIRNR002811"/>
    </source>
</evidence>
<dbReference type="Proteomes" id="UP000009284">
    <property type="component" value="Chromosome"/>
</dbReference>
<dbReference type="GO" id="GO:0008270">
    <property type="term" value="F:zinc ion binding"/>
    <property type="evidence" value="ECO:0007669"/>
    <property type="project" value="UniProtKB-UniRule"/>
</dbReference>
<evidence type="ECO:0000256" key="10">
    <source>
        <dbReference type="ARBA" id="ARBA00023125"/>
    </source>
</evidence>
<evidence type="ECO:0000256" key="8">
    <source>
        <dbReference type="ARBA" id="ARBA00022833"/>
    </source>
</evidence>
<dbReference type="Pfam" id="PF10410">
    <property type="entry name" value="DnaB_bind"/>
    <property type="match status" value="1"/>
</dbReference>
<evidence type="ECO:0000256" key="7">
    <source>
        <dbReference type="ARBA" id="ARBA00022771"/>
    </source>
</evidence>
<evidence type="ECO:0000256" key="4">
    <source>
        <dbReference type="ARBA" id="ARBA00022695"/>
    </source>
</evidence>
<protein>
    <recommendedName>
        <fullName evidence="12 13">DNA primase</fullName>
        <ecNumber evidence="12">2.7.7.101</ecNumber>
    </recommendedName>
</protein>
<dbReference type="FunFam" id="3.90.580.10:FF:000001">
    <property type="entry name" value="DNA primase"/>
    <property type="match status" value="1"/>
</dbReference>
<dbReference type="InterPro" id="IPR034151">
    <property type="entry name" value="TOPRIM_DnaG_bac"/>
</dbReference>
<dbReference type="FunFam" id="3.90.980.10:FF:000001">
    <property type="entry name" value="DNA primase"/>
    <property type="match status" value="1"/>
</dbReference>
<dbReference type="EC" id="2.7.7.101" evidence="12"/>
<evidence type="ECO:0000256" key="14">
    <source>
        <dbReference type="PIRSR" id="PIRSR002811-1"/>
    </source>
</evidence>
<comment type="subunit">
    <text evidence="12">Monomer. Interacts with DnaB.</text>
</comment>
<keyword evidence="4 12" id="KW-0548">Nucleotidyltransferase</keyword>
<gene>
    <name evidence="12" type="primary">dnaG</name>
    <name evidence="16" type="ordered locus">TASI_0771</name>
</gene>
<dbReference type="SMART" id="SM00493">
    <property type="entry name" value="TOPRIM"/>
    <property type="match status" value="1"/>
</dbReference>
<dbReference type="InterPro" id="IPR036977">
    <property type="entry name" value="DNA_primase_Znf_CHC2"/>
</dbReference>
<dbReference type="GO" id="GO:0005737">
    <property type="term" value="C:cytoplasm"/>
    <property type="evidence" value="ECO:0007669"/>
    <property type="project" value="TreeGrafter"/>
</dbReference>
<dbReference type="EMBL" id="CP003059">
    <property type="protein sequence ID" value="AEP36542.1"/>
    <property type="molecule type" value="Genomic_DNA"/>
</dbReference>
<sequence>MSDTFTNELIEKTDIVSVIGEYVQLKKEGSGYSGLCPFHNEKSPSFKISTTGQYFHCFGCHAGGNVISFLMKHNHMTFKEAQEFLAKRLGIPIPSYSKLTPQQVQERNSAKTKHELMHECLKQAQSFYIDMFAKSHEAKSYIEKRGLSDETIKKFGIGWSGSEYRNLAHKFPNYDDKILVDVGLVIQKEDSSKYDRFRNRVMFPILNDRGQIIGFGGRTLGDEKPKYLNSPETEVFHKSDELYGLFENKKGINTSKKALVVEGYMDVISLNQHGIDFAVATLGTATSQSHLRKLYRYTSKIIFCFDGDEAGKNAAWKALNESLLVLDERHELRFLFLPSDHDPDSYIREFGRAKFTKFIESSLSLTKFWLNELKSRFRLDEAEGRASCINFVRPMLRNVRKSAMKTQIEREIASLLQLTHEEFLKDLGIDFEGAKKTFPAQISKRSFSQPKVRKQVESLERKFIKLVAMKPSITNKISSNVLVFLNLLPKYRLVYELITLIRKHNIEVFSQLFNINEISSDLKIVLESIISNEFDEIEDENSESLLQSILIKVELELLDSQIQKLASNKDMDDSKKTLLLQGLSQRFNFLKNH</sequence>
<keyword evidence="5 12" id="KW-0235">DNA replication</keyword>
<dbReference type="CDD" id="cd03364">
    <property type="entry name" value="TOPRIM_DnaG_primases"/>
    <property type="match status" value="1"/>
</dbReference>
<name>G4QB01_TAYAM</name>
<reference key="1">
    <citation type="submission" date="2011-09" db="EMBL/GenBank/DDBJ databases">
        <title>Genomic characterization of the Taylorella genus.</title>
        <authorList>
            <person name="Hebert L."/>
            <person name="Moumen B."/>
            <person name="Pons N."/>
            <person name="Duquesne F."/>
            <person name="Breuil M.-F."/>
            <person name="Goux D."/>
            <person name="Batto J.-M."/>
            <person name="Renault P."/>
            <person name="Laugier C."/>
            <person name="Petry S."/>
        </authorList>
    </citation>
    <scope>NUCLEOTIDE SEQUENCE</scope>
    <source>
        <strain>MCE3</strain>
    </source>
</reference>
<evidence type="ECO:0000256" key="1">
    <source>
        <dbReference type="ARBA" id="ARBA00022478"/>
    </source>
</evidence>
<evidence type="ECO:0000259" key="15">
    <source>
        <dbReference type="PROSITE" id="PS50880"/>
    </source>
</evidence>
<reference evidence="16 17" key="2">
    <citation type="journal article" date="2012" name="PLoS ONE">
        <title>Genomic characterization of the taylorella genus.</title>
        <authorList>
            <person name="Hebert L."/>
            <person name="Moumen B."/>
            <person name="Pons N."/>
            <person name="Duquesne F."/>
            <person name="Breuil M.F."/>
            <person name="Goux D."/>
            <person name="Batto J.M."/>
            <person name="Laugier C."/>
            <person name="Renault P."/>
            <person name="Petry S."/>
        </authorList>
    </citation>
    <scope>NUCLEOTIDE SEQUENCE [LARGE SCALE GENOMIC DNA]</scope>
    <source>
        <strain evidence="16 17">MCE3</strain>
    </source>
</reference>
<dbReference type="Pfam" id="PF08275">
    <property type="entry name" value="DNAG_N"/>
    <property type="match status" value="1"/>
</dbReference>
<dbReference type="HAMAP" id="MF_00974">
    <property type="entry name" value="DNA_primase_DnaG"/>
    <property type="match status" value="1"/>
</dbReference>
<dbReference type="Gene3D" id="3.90.980.10">
    <property type="entry name" value="DNA primase, catalytic core, N-terminal domain"/>
    <property type="match status" value="1"/>
</dbReference>
<dbReference type="KEGG" id="tas:TASI_0771"/>
<feature type="domain" description="Toprim" evidence="15">
    <location>
        <begin position="256"/>
        <end position="338"/>
    </location>
</feature>
<keyword evidence="11 12" id="KW-0804">Transcription</keyword>
<dbReference type="InterPro" id="IPR037068">
    <property type="entry name" value="DNA_primase_core_N_sf"/>
</dbReference>
<dbReference type="SUPFAM" id="SSF57783">
    <property type="entry name" value="Zinc beta-ribbon"/>
    <property type="match status" value="1"/>
</dbReference>
<dbReference type="Gene3D" id="3.90.580.10">
    <property type="entry name" value="Zinc finger, CHC2-type domain"/>
    <property type="match status" value="1"/>
</dbReference>
<dbReference type="InterPro" id="IPR006171">
    <property type="entry name" value="TOPRIM_dom"/>
</dbReference>
<comment type="domain">
    <text evidence="12">Contains an N-terminal zinc-binding domain, a central core domain that contains the primase activity, and a C-terminal DnaB-binding domain.</text>
</comment>
<comment type="function">
    <text evidence="12 13">RNA polymerase that catalyzes the synthesis of short RNA molecules used as primers for DNA polymerase during DNA replication.</text>
</comment>
<dbReference type="InterPro" id="IPR013264">
    <property type="entry name" value="DNAG_N"/>
</dbReference>
<dbReference type="OrthoDB" id="9803773at2"/>
<dbReference type="Pfam" id="PF01807">
    <property type="entry name" value="Zn_ribbon_DnaG"/>
    <property type="match status" value="1"/>
</dbReference>
<dbReference type="PIRSF" id="PIRSF002811">
    <property type="entry name" value="DnaG"/>
    <property type="match status" value="1"/>
</dbReference>
<dbReference type="PANTHER" id="PTHR30313">
    <property type="entry name" value="DNA PRIMASE"/>
    <property type="match status" value="1"/>
</dbReference>
<comment type="cofactor">
    <cofactor evidence="12 13 14">
        <name>Zn(2+)</name>
        <dbReference type="ChEBI" id="CHEBI:29105"/>
    </cofactor>
    <text evidence="12 13 14">Binds 1 zinc ion per monomer.</text>
</comment>
<feature type="zinc finger region" description="CHC2-type" evidence="12 14">
    <location>
        <begin position="36"/>
        <end position="60"/>
    </location>
</feature>
<keyword evidence="9" id="KW-0460">Magnesium</keyword>
<dbReference type="Gene3D" id="3.40.1360.10">
    <property type="match status" value="1"/>
</dbReference>
<dbReference type="GO" id="GO:0000428">
    <property type="term" value="C:DNA-directed RNA polymerase complex"/>
    <property type="evidence" value="ECO:0007669"/>
    <property type="project" value="UniProtKB-KW"/>
</dbReference>
<evidence type="ECO:0000313" key="17">
    <source>
        <dbReference type="Proteomes" id="UP000009284"/>
    </source>
</evidence>
<dbReference type="eggNOG" id="COG0358">
    <property type="taxonomic scope" value="Bacteria"/>
</dbReference>
<dbReference type="InterPro" id="IPR050219">
    <property type="entry name" value="DnaG_primase"/>
</dbReference>
<evidence type="ECO:0000313" key="16">
    <source>
        <dbReference type="EMBL" id="AEP36542.1"/>
    </source>
</evidence>
<dbReference type="STRING" id="1008459.TASI_0771"/>
<dbReference type="RefSeq" id="WP_014111438.1">
    <property type="nucleotide sequence ID" value="NC_016043.1"/>
</dbReference>
<dbReference type="GO" id="GO:0003677">
    <property type="term" value="F:DNA binding"/>
    <property type="evidence" value="ECO:0007669"/>
    <property type="project" value="UniProtKB-KW"/>
</dbReference>
<dbReference type="AlphaFoldDB" id="G4QB01"/>
<dbReference type="GO" id="GO:0006269">
    <property type="term" value="P:DNA replication, synthesis of primer"/>
    <property type="evidence" value="ECO:0007669"/>
    <property type="project" value="UniProtKB-UniRule"/>
</dbReference>
<dbReference type="Pfam" id="PF13155">
    <property type="entry name" value="Toprim_2"/>
    <property type="match status" value="1"/>
</dbReference>
<keyword evidence="1 12" id="KW-0240">DNA-directed RNA polymerase</keyword>
<organism evidence="16 17">
    <name type="scientific">Taylorella asinigenitalis (strain MCE3)</name>
    <dbReference type="NCBI Taxonomy" id="1008459"/>
    <lineage>
        <taxon>Bacteria</taxon>
        <taxon>Pseudomonadati</taxon>
        <taxon>Pseudomonadota</taxon>
        <taxon>Betaproteobacteria</taxon>
        <taxon>Burkholderiales</taxon>
        <taxon>Alcaligenaceae</taxon>
        <taxon>Taylorella</taxon>
    </lineage>
</organism>
<keyword evidence="7 12" id="KW-0863">Zinc-finger</keyword>
<dbReference type="GO" id="GO:0003899">
    <property type="term" value="F:DNA-directed RNA polymerase activity"/>
    <property type="evidence" value="ECO:0007669"/>
    <property type="project" value="UniProtKB-UniRule"/>
</dbReference>
<evidence type="ECO:0000256" key="12">
    <source>
        <dbReference type="HAMAP-Rule" id="MF_00974"/>
    </source>
</evidence>
<dbReference type="FunFam" id="3.40.1360.10:FF:000002">
    <property type="entry name" value="DNA primase"/>
    <property type="match status" value="1"/>
</dbReference>
<keyword evidence="6 12" id="KW-0479">Metal-binding</keyword>
<dbReference type="InterPro" id="IPR030846">
    <property type="entry name" value="DnaG_bac"/>
</dbReference>
<dbReference type="InterPro" id="IPR002694">
    <property type="entry name" value="Znf_CHC2"/>
</dbReference>
<dbReference type="NCBIfam" id="TIGR01391">
    <property type="entry name" value="dnaG"/>
    <property type="match status" value="1"/>
</dbReference>
<evidence type="ECO:0000256" key="11">
    <source>
        <dbReference type="ARBA" id="ARBA00023163"/>
    </source>
</evidence>
<evidence type="ECO:0000256" key="2">
    <source>
        <dbReference type="ARBA" id="ARBA00022515"/>
    </source>
</evidence>
<accession>G4QB01</accession>
<keyword evidence="10 12" id="KW-0238">DNA-binding</keyword>
<dbReference type="HOGENOM" id="CLU_013501_3_2_4"/>
<dbReference type="InterPro" id="IPR019475">
    <property type="entry name" value="DNA_primase_DnaB-bd"/>
</dbReference>
<keyword evidence="8 12" id="KW-0862">Zinc</keyword>
<comment type="similarity">
    <text evidence="12 13">Belongs to the DnaG primase family.</text>
</comment>
<evidence type="ECO:0000256" key="9">
    <source>
        <dbReference type="ARBA" id="ARBA00022842"/>
    </source>
</evidence>
<evidence type="ECO:0000256" key="5">
    <source>
        <dbReference type="ARBA" id="ARBA00022705"/>
    </source>
</evidence>
<dbReference type="PROSITE" id="PS50880">
    <property type="entry name" value="TOPRIM"/>
    <property type="match status" value="1"/>
</dbReference>
<comment type="catalytic activity">
    <reaction evidence="12">
        <text>ssDNA + n NTP = ssDNA/pppN(pN)n-1 hybrid + (n-1) diphosphate.</text>
        <dbReference type="EC" id="2.7.7.101"/>
    </reaction>
</comment>
<dbReference type="InterPro" id="IPR006295">
    <property type="entry name" value="DNA_primase_DnaG"/>
</dbReference>
<keyword evidence="17" id="KW-1185">Reference proteome</keyword>
<dbReference type="GO" id="GO:1990077">
    <property type="term" value="C:primosome complex"/>
    <property type="evidence" value="ECO:0007669"/>
    <property type="project" value="UniProtKB-KW"/>
</dbReference>